<protein>
    <submittedName>
        <fullName evidence="1">Uncharacterized protein</fullName>
    </submittedName>
</protein>
<keyword evidence="2" id="KW-1185">Reference proteome</keyword>
<sequence length="192" mass="21373">MAITASSDELTDIFSSTGVFCLEDERIGKLVEEVDDLGLSANRESWNYFADVILANPTVRQILQGFLEPPNPYSCHTFGPEPLQVFCFWPQPNQSHRLVLTLWSSGTKLVLYQGAHKESLKAVPASNGLFEVPSASLKAHGCKPMPLDMLKGGIMISDVRLPFERKAGFTITYRMESSNTQREHPLRAEQSS</sequence>
<name>A0AAD9XV85_COLKA</name>
<proteinExistence type="predicted"/>
<dbReference type="AlphaFoldDB" id="A0AAD9XV85"/>
<dbReference type="EMBL" id="VYYT01000877">
    <property type="protein sequence ID" value="KAK2728631.1"/>
    <property type="molecule type" value="Genomic_DNA"/>
</dbReference>
<reference evidence="1" key="1">
    <citation type="submission" date="2023-02" db="EMBL/GenBank/DDBJ databases">
        <title>Colletotrichum kahawae CIFC_Que2 genome sequencing and assembly.</title>
        <authorList>
            <person name="Baroncelli R."/>
        </authorList>
    </citation>
    <scope>NUCLEOTIDE SEQUENCE</scope>
    <source>
        <strain evidence="1">CIFC_Que2</strain>
    </source>
</reference>
<accession>A0AAD9XV85</accession>
<evidence type="ECO:0000313" key="1">
    <source>
        <dbReference type="EMBL" id="KAK2728631.1"/>
    </source>
</evidence>
<dbReference type="Proteomes" id="UP001281614">
    <property type="component" value="Unassembled WGS sequence"/>
</dbReference>
<comment type="caution">
    <text evidence="1">The sequence shown here is derived from an EMBL/GenBank/DDBJ whole genome shotgun (WGS) entry which is preliminary data.</text>
</comment>
<evidence type="ECO:0000313" key="2">
    <source>
        <dbReference type="Proteomes" id="UP001281614"/>
    </source>
</evidence>
<gene>
    <name evidence="1" type="ORF">CKAH01_10761</name>
</gene>
<organism evidence="1 2">
    <name type="scientific">Colletotrichum kahawae</name>
    <name type="common">Coffee berry disease fungus</name>
    <dbReference type="NCBI Taxonomy" id="34407"/>
    <lineage>
        <taxon>Eukaryota</taxon>
        <taxon>Fungi</taxon>
        <taxon>Dikarya</taxon>
        <taxon>Ascomycota</taxon>
        <taxon>Pezizomycotina</taxon>
        <taxon>Sordariomycetes</taxon>
        <taxon>Hypocreomycetidae</taxon>
        <taxon>Glomerellales</taxon>
        <taxon>Glomerellaceae</taxon>
        <taxon>Colletotrichum</taxon>
        <taxon>Colletotrichum gloeosporioides species complex</taxon>
    </lineage>
</organism>